<dbReference type="EC" id="1.1.1.369" evidence="4"/>
<dbReference type="InterPro" id="IPR000683">
    <property type="entry name" value="Gfo/Idh/MocA-like_OxRdtase_N"/>
</dbReference>
<dbReference type="EMBL" id="JAFBCF010000001">
    <property type="protein sequence ID" value="MBM7797462.1"/>
    <property type="molecule type" value="Genomic_DNA"/>
</dbReference>
<dbReference type="Pfam" id="PF01408">
    <property type="entry name" value="GFO_IDH_MocA"/>
    <property type="match status" value="1"/>
</dbReference>
<dbReference type="Proteomes" id="UP000704762">
    <property type="component" value="Unassembled WGS sequence"/>
</dbReference>
<protein>
    <submittedName>
        <fullName evidence="4">Myo-inositol 2-dehydrogenase/D-chiro-inositol 1-dehydrogenase</fullName>
        <ecNumber evidence="4">1.1.1.18</ecNumber>
        <ecNumber evidence="4">1.1.1.369</ecNumber>
    </submittedName>
</protein>
<keyword evidence="5" id="KW-1185">Reference proteome</keyword>
<dbReference type="InterPro" id="IPR055170">
    <property type="entry name" value="GFO_IDH_MocA-like_dom"/>
</dbReference>
<dbReference type="PANTHER" id="PTHR43818">
    <property type="entry name" value="BCDNA.GH03377"/>
    <property type="match status" value="1"/>
</dbReference>
<dbReference type="SUPFAM" id="SSF55347">
    <property type="entry name" value="Glyceraldehyde-3-phosphate dehydrogenase-like, C-terminal domain"/>
    <property type="match status" value="1"/>
</dbReference>
<gene>
    <name evidence="4" type="ORF">JOE57_000383</name>
</gene>
<dbReference type="SUPFAM" id="SSF51735">
    <property type="entry name" value="NAD(P)-binding Rossmann-fold domains"/>
    <property type="match status" value="1"/>
</dbReference>
<name>A0ABS2RES4_9ACTN</name>
<evidence type="ECO:0000256" key="1">
    <source>
        <dbReference type="ARBA" id="ARBA00023002"/>
    </source>
</evidence>
<dbReference type="Gene3D" id="3.40.50.720">
    <property type="entry name" value="NAD(P)-binding Rossmann-like Domain"/>
    <property type="match status" value="1"/>
</dbReference>
<dbReference type="PANTHER" id="PTHR43818:SF11">
    <property type="entry name" value="BCDNA.GH03377"/>
    <property type="match status" value="1"/>
</dbReference>
<evidence type="ECO:0000313" key="4">
    <source>
        <dbReference type="EMBL" id="MBM7797462.1"/>
    </source>
</evidence>
<sequence length="332" mass="34082">MVGLRVGVIGAGRIAQRQISAWRAVGAEVGTLAYDPPFPQEAAGASSPFDALDDLLSWVDIVHVCAPADSRRDLCLAAIGAGRSLVCEQPLGRTFDEALMIARASLDAGVSVLPSQVGRFVPERTTLQAAVSSGRIGTPAILRFTCSVPSPSPDAGAPTLFDLVAEVLIEDLDLARWIAGEVTGVYAVANSGAGDGQGPSTMVAQVTLTHAEGAITHLQGQCGPPGLERRSSFDVAGHAGRLTFRSEASGLVIDNPPGAGLMAPGLADESPELAQIRAYVSTLRAGAPSPVSLLDGVAAVGLAEAVSRSAGTGQPVAFEDYLTRLEELSSHV</sequence>
<dbReference type="InterPro" id="IPR036291">
    <property type="entry name" value="NAD(P)-bd_dom_sf"/>
</dbReference>
<organism evidence="4 5">
    <name type="scientific">Microlunatus panaciterrae</name>
    <dbReference type="NCBI Taxonomy" id="400768"/>
    <lineage>
        <taxon>Bacteria</taxon>
        <taxon>Bacillati</taxon>
        <taxon>Actinomycetota</taxon>
        <taxon>Actinomycetes</taxon>
        <taxon>Propionibacteriales</taxon>
        <taxon>Propionibacteriaceae</taxon>
        <taxon>Microlunatus</taxon>
    </lineage>
</organism>
<evidence type="ECO:0000259" key="3">
    <source>
        <dbReference type="Pfam" id="PF22725"/>
    </source>
</evidence>
<keyword evidence="1 4" id="KW-0560">Oxidoreductase</keyword>
<reference evidence="4 5" key="1">
    <citation type="submission" date="2021-01" db="EMBL/GenBank/DDBJ databases">
        <title>Sequencing the genomes of 1000 actinobacteria strains.</title>
        <authorList>
            <person name="Klenk H.-P."/>
        </authorList>
    </citation>
    <scope>NUCLEOTIDE SEQUENCE [LARGE SCALE GENOMIC DNA]</scope>
    <source>
        <strain evidence="4 5">DSM 18662</strain>
    </source>
</reference>
<evidence type="ECO:0000259" key="2">
    <source>
        <dbReference type="Pfam" id="PF01408"/>
    </source>
</evidence>
<dbReference type="EC" id="1.1.1.18" evidence="4"/>
<evidence type="ECO:0000313" key="5">
    <source>
        <dbReference type="Proteomes" id="UP000704762"/>
    </source>
</evidence>
<feature type="domain" description="GFO/IDH/MocA-like oxidoreductase" evidence="3">
    <location>
        <begin position="126"/>
        <end position="242"/>
    </location>
</feature>
<proteinExistence type="predicted"/>
<dbReference type="InterPro" id="IPR050463">
    <property type="entry name" value="Gfo/Idh/MocA_oxidrdct_glycsds"/>
</dbReference>
<dbReference type="Gene3D" id="3.30.360.10">
    <property type="entry name" value="Dihydrodipicolinate Reductase, domain 2"/>
    <property type="match status" value="1"/>
</dbReference>
<accession>A0ABS2RES4</accession>
<dbReference type="Pfam" id="PF22725">
    <property type="entry name" value="GFO_IDH_MocA_C3"/>
    <property type="match status" value="1"/>
</dbReference>
<dbReference type="RefSeq" id="WP_204916145.1">
    <property type="nucleotide sequence ID" value="NZ_BAAAQP010000011.1"/>
</dbReference>
<dbReference type="GO" id="GO:0050112">
    <property type="term" value="F:inositol 2-dehydrogenase (NAD+) activity"/>
    <property type="evidence" value="ECO:0007669"/>
    <property type="project" value="UniProtKB-EC"/>
</dbReference>
<comment type="caution">
    <text evidence="4">The sequence shown here is derived from an EMBL/GenBank/DDBJ whole genome shotgun (WGS) entry which is preliminary data.</text>
</comment>
<feature type="domain" description="Gfo/Idh/MocA-like oxidoreductase N-terminal" evidence="2">
    <location>
        <begin position="4"/>
        <end position="109"/>
    </location>
</feature>